<dbReference type="PROSITE" id="PS50893">
    <property type="entry name" value="ABC_TRANSPORTER_2"/>
    <property type="match status" value="1"/>
</dbReference>
<evidence type="ECO:0000256" key="4">
    <source>
        <dbReference type="ARBA" id="ARBA00022448"/>
    </source>
</evidence>
<dbReference type="InterPro" id="IPR017871">
    <property type="entry name" value="ABC_transporter-like_CS"/>
</dbReference>
<comment type="subcellular location">
    <subcellularLocation>
        <location evidence="2">Cell inner membrane</location>
    </subcellularLocation>
    <subcellularLocation>
        <location evidence="1">Cell membrane</location>
        <topology evidence="1">Peripheral membrane protein</topology>
    </subcellularLocation>
</comment>
<dbReference type="SUPFAM" id="SSF52540">
    <property type="entry name" value="P-loop containing nucleoside triphosphate hydrolases"/>
    <property type="match status" value="1"/>
</dbReference>
<comment type="caution">
    <text evidence="13">The sequence shown here is derived from an EMBL/GenBank/DDBJ whole genome shotgun (WGS) entry which is preliminary data.</text>
</comment>
<dbReference type="InterPro" id="IPR027417">
    <property type="entry name" value="P-loop_NTPase"/>
</dbReference>
<dbReference type="FunFam" id="3.40.50.300:FF:000134">
    <property type="entry name" value="Iron-enterobactin ABC transporter ATP-binding protein"/>
    <property type="match status" value="1"/>
</dbReference>
<name>A0A1J6ICS7_9HYPH</name>
<keyword evidence="10" id="KW-0406">Ion transport</keyword>
<dbReference type="InterPro" id="IPR051535">
    <property type="entry name" value="Siderophore_ABC-ATPase"/>
</dbReference>
<keyword evidence="14" id="KW-1185">Reference proteome</keyword>
<dbReference type="GO" id="GO:0006826">
    <property type="term" value="P:iron ion transport"/>
    <property type="evidence" value="ECO:0007669"/>
    <property type="project" value="UniProtKB-KW"/>
</dbReference>
<sequence length="281" mass="30660">MSASPTAIHVRGLVAAPGGTPVLRDVNVNFPRETFSAIIGPNASGKSTLLRCLAGLLPTSAGQVLLDGTDIRLFRRSAFAKRVGLLPQQMQFPEGALPVELIRRGRHPHHGWFRRWSSADTAVVEEAMAVTATESIARQQINQLSGGQKQRVSLAMLLAQDPDILLLDEPTTYLDLAHQVEILDICQGLVSRGKTVIAIMHDLSLAARYATNLVIVHQGTVVDQGSPWTILKEPTFNRYFGLNCAVIPDPEYATPVVLPRTLTSRSFVQCRIRKDVDGNEG</sequence>
<evidence type="ECO:0000256" key="1">
    <source>
        <dbReference type="ARBA" id="ARBA00004202"/>
    </source>
</evidence>
<feature type="domain" description="ABC transporter" evidence="12">
    <location>
        <begin position="8"/>
        <end position="243"/>
    </location>
</feature>
<dbReference type="PANTHER" id="PTHR42771:SF2">
    <property type="entry name" value="IRON(3+)-HYDROXAMATE IMPORT ATP-BINDING PROTEIN FHUC"/>
    <property type="match status" value="1"/>
</dbReference>
<keyword evidence="11" id="KW-0472">Membrane</keyword>
<dbReference type="CDD" id="cd03214">
    <property type="entry name" value="ABC_Iron-Siderophores_B12_Hemin"/>
    <property type="match status" value="1"/>
</dbReference>
<organism evidence="13 14">
    <name type="scientific">Brucella cytisi</name>
    <dbReference type="NCBI Taxonomy" id="407152"/>
    <lineage>
        <taxon>Bacteria</taxon>
        <taxon>Pseudomonadati</taxon>
        <taxon>Pseudomonadota</taxon>
        <taxon>Alphaproteobacteria</taxon>
        <taxon>Hyphomicrobiales</taxon>
        <taxon>Brucellaceae</taxon>
        <taxon>Brucella/Ochrobactrum group</taxon>
        <taxon>Brucella</taxon>
    </lineage>
</organism>
<keyword evidence="8" id="KW-0067">ATP-binding</keyword>
<dbReference type="GO" id="GO:0005524">
    <property type="term" value="F:ATP binding"/>
    <property type="evidence" value="ECO:0007669"/>
    <property type="project" value="UniProtKB-KW"/>
</dbReference>
<dbReference type="GO" id="GO:0005886">
    <property type="term" value="C:plasma membrane"/>
    <property type="evidence" value="ECO:0007669"/>
    <property type="project" value="UniProtKB-SubCell"/>
</dbReference>
<keyword evidence="6" id="KW-0410">Iron transport</keyword>
<dbReference type="InterPro" id="IPR003593">
    <property type="entry name" value="AAA+_ATPase"/>
</dbReference>
<evidence type="ECO:0000256" key="5">
    <source>
        <dbReference type="ARBA" id="ARBA00022475"/>
    </source>
</evidence>
<dbReference type="InterPro" id="IPR003439">
    <property type="entry name" value="ABC_transporter-like_ATP-bd"/>
</dbReference>
<evidence type="ECO:0000313" key="14">
    <source>
        <dbReference type="Proteomes" id="UP000182985"/>
    </source>
</evidence>
<reference evidence="13 14" key="1">
    <citation type="submission" date="2016-10" db="EMBL/GenBank/DDBJ databases">
        <title>The Draft Genome Sequence of the Potato Rhizosphere Bacteria Ochrobactrum sp. IPA7.2.</title>
        <authorList>
            <person name="Gogoleva N.E."/>
            <person name="Khlopko Y.A."/>
            <person name="Burygin G.L."/>
            <person name="Plotnikov A.O."/>
        </authorList>
    </citation>
    <scope>NUCLEOTIDE SEQUENCE [LARGE SCALE GENOMIC DNA]</scope>
    <source>
        <strain evidence="13 14">IPA7.2</strain>
    </source>
</reference>
<evidence type="ECO:0000256" key="3">
    <source>
        <dbReference type="ARBA" id="ARBA00005417"/>
    </source>
</evidence>
<dbReference type="PANTHER" id="PTHR42771">
    <property type="entry name" value="IRON(3+)-HYDROXAMATE IMPORT ATP-BINDING PROTEIN FHUC"/>
    <property type="match status" value="1"/>
</dbReference>
<evidence type="ECO:0000256" key="2">
    <source>
        <dbReference type="ARBA" id="ARBA00004533"/>
    </source>
</evidence>
<dbReference type="AlphaFoldDB" id="A0A1J6ICS7"/>
<dbReference type="EMBL" id="MOEC01000013">
    <property type="protein sequence ID" value="OIS92864.1"/>
    <property type="molecule type" value="Genomic_DNA"/>
</dbReference>
<dbReference type="GO" id="GO:0016887">
    <property type="term" value="F:ATP hydrolysis activity"/>
    <property type="evidence" value="ECO:0007669"/>
    <property type="project" value="InterPro"/>
</dbReference>
<evidence type="ECO:0000256" key="9">
    <source>
        <dbReference type="ARBA" id="ARBA00023004"/>
    </source>
</evidence>
<dbReference type="Gene3D" id="3.40.50.300">
    <property type="entry name" value="P-loop containing nucleotide triphosphate hydrolases"/>
    <property type="match status" value="1"/>
</dbReference>
<keyword evidence="5" id="KW-1003">Cell membrane</keyword>
<evidence type="ECO:0000256" key="11">
    <source>
        <dbReference type="ARBA" id="ARBA00023136"/>
    </source>
</evidence>
<gene>
    <name evidence="13" type="ORF">BLA27_14365</name>
</gene>
<protein>
    <recommendedName>
        <fullName evidence="12">ABC transporter domain-containing protein</fullName>
    </recommendedName>
</protein>
<dbReference type="PROSITE" id="PS00211">
    <property type="entry name" value="ABC_TRANSPORTER_1"/>
    <property type="match status" value="1"/>
</dbReference>
<evidence type="ECO:0000259" key="12">
    <source>
        <dbReference type="PROSITE" id="PS50893"/>
    </source>
</evidence>
<evidence type="ECO:0000256" key="6">
    <source>
        <dbReference type="ARBA" id="ARBA00022496"/>
    </source>
</evidence>
<dbReference type="Proteomes" id="UP000182985">
    <property type="component" value="Unassembled WGS sequence"/>
</dbReference>
<evidence type="ECO:0000256" key="8">
    <source>
        <dbReference type="ARBA" id="ARBA00022840"/>
    </source>
</evidence>
<dbReference type="OrthoDB" id="9778547at2"/>
<evidence type="ECO:0000256" key="10">
    <source>
        <dbReference type="ARBA" id="ARBA00023065"/>
    </source>
</evidence>
<keyword evidence="4" id="KW-0813">Transport</keyword>
<keyword evidence="7" id="KW-0547">Nucleotide-binding</keyword>
<keyword evidence="9" id="KW-0408">Iron</keyword>
<evidence type="ECO:0000256" key="7">
    <source>
        <dbReference type="ARBA" id="ARBA00022741"/>
    </source>
</evidence>
<dbReference type="SMART" id="SM00382">
    <property type="entry name" value="AAA"/>
    <property type="match status" value="1"/>
</dbReference>
<proteinExistence type="inferred from homology"/>
<evidence type="ECO:0000313" key="13">
    <source>
        <dbReference type="EMBL" id="OIS92864.1"/>
    </source>
</evidence>
<dbReference type="Pfam" id="PF00005">
    <property type="entry name" value="ABC_tran"/>
    <property type="match status" value="1"/>
</dbReference>
<comment type="similarity">
    <text evidence="3">Belongs to the ABC transporter superfamily.</text>
</comment>
<accession>A0A1J6ICS7</accession>